<evidence type="ECO:0000313" key="2">
    <source>
        <dbReference type="EMBL" id="KAG0574800.1"/>
    </source>
</evidence>
<sequence length="62" mass="6980">MAPLDVAEVLQTFVLLFRHVLASAAPSFVHCSCVLLCHNRIYITCYDAWIVSPSNARHVHSR</sequence>
<reference evidence="2" key="1">
    <citation type="submission" date="2020-06" db="EMBL/GenBank/DDBJ databases">
        <title>WGS assembly of Ceratodon purpureus strain R40.</title>
        <authorList>
            <person name="Carey S.B."/>
            <person name="Jenkins J."/>
            <person name="Shu S."/>
            <person name="Lovell J.T."/>
            <person name="Sreedasyam A."/>
            <person name="Maumus F."/>
            <person name="Tiley G.P."/>
            <person name="Fernandez-Pozo N."/>
            <person name="Barry K."/>
            <person name="Chen C."/>
            <person name="Wang M."/>
            <person name="Lipzen A."/>
            <person name="Daum C."/>
            <person name="Saski C.A."/>
            <person name="Payton A.C."/>
            <person name="Mcbreen J.C."/>
            <person name="Conrad R.E."/>
            <person name="Kollar L.M."/>
            <person name="Olsson S."/>
            <person name="Huttunen S."/>
            <person name="Landis J.B."/>
            <person name="Wickett N.J."/>
            <person name="Johnson M.G."/>
            <person name="Rensing S.A."/>
            <person name="Grimwood J."/>
            <person name="Schmutz J."/>
            <person name="Mcdaniel S.F."/>
        </authorList>
    </citation>
    <scope>NUCLEOTIDE SEQUENCE</scope>
    <source>
        <strain evidence="2">R40</strain>
    </source>
</reference>
<feature type="chain" id="PRO_5035798110" description="Secreted protein" evidence="1">
    <location>
        <begin position="25"/>
        <end position="62"/>
    </location>
</feature>
<evidence type="ECO:0000313" key="3">
    <source>
        <dbReference type="Proteomes" id="UP000822688"/>
    </source>
</evidence>
<dbReference type="EMBL" id="CM026426">
    <property type="protein sequence ID" value="KAG0574800.1"/>
    <property type="molecule type" value="Genomic_DNA"/>
</dbReference>
<evidence type="ECO:0000256" key="1">
    <source>
        <dbReference type="SAM" id="SignalP"/>
    </source>
</evidence>
<proteinExistence type="predicted"/>
<feature type="signal peptide" evidence="1">
    <location>
        <begin position="1"/>
        <end position="24"/>
    </location>
</feature>
<evidence type="ECO:0008006" key="4">
    <source>
        <dbReference type="Google" id="ProtNLM"/>
    </source>
</evidence>
<gene>
    <name evidence="2" type="ORF">KC19_VG292500</name>
</gene>
<organism evidence="2 3">
    <name type="scientific">Ceratodon purpureus</name>
    <name type="common">Fire moss</name>
    <name type="synonym">Dicranum purpureum</name>
    <dbReference type="NCBI Taxonomy" id="3225"/>
    <lineage>
        <taxon>Eukaryota</taxon>
        <taxon>Viridiplantae</taxon>
        <taxon>Streptophyta</taxon>
        <taxon>Embryophyta</taxon>
        <taxon>Bryophyta</taxon>
        <taxon>Bryophytina</taxon>
        <taxon>Bryopsida</taxon>
        <taxon>Dicranidae</taxon>
        <taxon>Pseudoditrichales</taxon>
        <taxon>Ditrichaceae</taxon>
        <taxon>Ceratodon</taxon>
    </lineage>
</organism>
<dbReference type="Proteomes" id="UP000822688">
    <property type="component" value="Chromosome V"/>
</dbReference>
<keyword evidence="3" id="KW-1185">Reference proteome</keyword>
<comment type="caution">
    <text evidence="2">The sequence shown here is derived from an EMBL/GenBank/DDBJ whole genome shotgun (WGS) entry which is preliminary data.</text>
</comment>
<name>A0A8T0HUU9_CERPU</name>
<keyword evidence="1" id="KW-0732">Signal</keyword>
<accession>A0A8T0HUU9</accession>
<dbReference type="AlphaFoldDB" id="A0A8T0HUU9"/>
<protein>
    <recommendedName>
        <fullName evidence="4">Secreted protein</fullName>
    </recommendedName>
</protein>